<name>A0A2A2ER31_9GAMM</name>
<keyword evidence="2" id="KW-1185">Reference proteome</keyword>
<protein>
    <submittedName>
        <fullName evidence="1">Uncharacterized protein</fullName>
    </submittedName>
</protein>
<organism evidence="1 2">
    <name type="scientific">Halomonas salipaludis</name>
    <dbReference type="NCBI Taxonomy" id="2032625"/>
    <lineage>
        <taxon>Bacteria</taxon>
        <taxon>Pseudomonadati</taxon>
        <taxon>Pseudomonadota</taxon>
        <taxon>Gammaproteobacteria</taxon>
        <taxon>Oceanospirillales</taxon>
        <taxon>Halomonadaceae</taxon>
        <taxon>Halomonas</taxon>
    </lineage>
</organism>
<sequence length="75" mass="8531">MHIIDVLFQVRLELFSDLPAPGKGLGFLFRASRLQDQGQTFVLTQFLLILWSHERLISRTFIDLACRVSAANEGI</sequence>
<evidence type="ECO:0000313" key="2">
    <source>
        <dbReference type="Proteomes" id="UP000217771"/>
    </source>
</evidence>
<accession>A0A2A2ER31</accession>
<evidence type="ECO:0000313" key="1">
    <source>
        <dbReference type="EMBL" id="PAU75901.1"/>
    </source>
</evidence>
<dbReference type="Proteomes" id="UP000217771">
    <property type="component" value="Unassembled WGS sequence"/>
</dbReference>
<dbReference type="AlphaFoldDB" id="A0A2A2ER31"/>
<proteinExistence type="predicted"/>
<dbReference type="EMBL" id="NSKB01000005">
    <property type="protein sequence ID" value="PAU75901.1"/>
    <property type="molecule type" value="Genomic_DNA"/>
</dbReference>
<reference evidence="1 2" key="1">
    <citation type="submission" date="2017-08" db="EMBL/GenBank/DDBJ databases">
        <title>Halomonas alkalisoli sp. nov., isolated from saline alkaline soil.</title>
        <authorList>
            <person name="Wang D."/>
            <person name="Zhang G."/>
        </authorList>
    </citation>
    <scope>NUCLEOTIDE SEQUENCE [LARGE SCALE GENOMIC DNA]</scope>
    <source>
        <strain evidence="1 2">WRN001</strain>
    </source>
</reference>
<comment type="caution">
    <text evidence="1">The sequence shown here is derived from an EMBL/GenBank/DDBJ whole genome shotgun (WGS) entry which is preliminary data.</text>
</comment>
<gene>
    <name evidence="1" type="ORF">CK498_13350</name>
</gene>